<dbReference type="GO" id="GO:0005524">
    <property type="term" value="F:ATP binding"/>
    <property type="evidence" value="ECO:0007669"/>
    <property type="project" value="UniProtKB-UniRule"/>
</dbReference>
<dbReference type="NCBIfam" id="TIGR01511">
    <property type="entry name" value="ATPase-IB1_Cu"/>
    <property type="match status" value="1"/>
</dbReference>
<dbReference type="InterPro" id="IPR044492">
    <property type="entry name" value="P_typ_ATPase_HD_dom"/>
</dbReference>
<evidence type="ECO:0000256" key="9">
    <source>
        <dbReference type="ARBA" id="ARBA00022840"/>
    </source>
</evidence>
<keyword evidence="8 15" id="KW-0547">Nucleotide-binding</keyword>
<evidence type="ECO:0000256" key="3">
    <source>
        <dbReference type="ARBA" id="ARBA00022448"/>
    </source>
</evidence>
<dbReference type="CDD" id="cd00371">
    <property type="entry name" value="HMA"/>
    <property type="match status" value="1"/>
</dbReference>
<dbReference type="PRINTS" id="PR00119">
    <property type="entry name" value="CATATPASE"/>
</dbReference>
<dbReference type="SUPFAM" id="SSF56784">
    <property type="entry name" value="HAD-like"/>
    <property type="match status" value="1"/>
</dbReference>
<name>A0AAU7DGT9_9BACT</name>
<dbReference type="GO" id="GO:0043682">
    <property type="term" value="F:P-type divalent copper transporter activity"/>
    <property type="evidence" value="ECO:0007669"/>
    <property type="project" value="TreeGrafter"/>
</dbReference>
<dbReference type="InterPro" id="IPR017969">
    <property type="entry name" value="Heavy-metal-associated_CS"/>
</dbReference>
<dbReference type="SFLD" id="SFLDS00003">
    <property type="entry name" value="Haloacid_Dehalogenase"/>
    <property type="match status" value="1"/>
</dbReference>
<dbReference type="Gene3D" id="3.40.1110.10">
    <property type="entry name" value="Calcium-transporting ATPase, cytoplasmic domain N"/>
    <property type="match status" value="1"/>
</dbReference>
<dbReference type="Pfam" id="PF00403">
    <property type="entry name" value="HMA"/>
    <property type="match status" value="1"/>
</dbReference>
<evidence type="ECO:0000256" key="12">
    <source>
        <dbReference type="ARBA" id="ARBA00022989"/>
    </source>
</evidence>
<dbReference type="FunFam" id="3.30.70.100:FF:000001">
    <property type="entry name" value="ATPase copper transporting beta"/>
    <property type="match status" value="1"/>
</dbReference>
<feature type="transmembrane region" description="Helical" evidence="15">
    <location>
        <begin position="176"/>
        <end position="195"/>
    </location>
</feature>
<dbReference type="InterPro" id="IPR036412">
    <property type="entry name" value="HAD-like_sf"/>
</dbReference>
<keyword evidence="12 15" id="KW-1133">Transmembrane helix</keyword>
<feature type="transmembrane region" description="Helical" evidence="15">
    <location>
        <begin position="691"/>
        <end position="713"/>
    </location>
</feature>
<comment type="similarity">
    <text evidence="2 15">Belongs to the cation transport ATPase (P-type) (TC 3.A.3) family. Type IB subfamily.</text>
</comment>
<dbReference type="NCBIfam" id="TIGR01525">
    <property type="entry name" value="ATPase-IB_hvy"/>
    <property type="match status" value="1"/>
</dbReference>
<dbReference type="InterPro" id="IPR023298">
    <property type="entry name" value="ATPase_P-typ_TM_dom_sf"/>
</dbReference>
<dbReference type="InterPro" id="IPR001757">
    <property type="entry name" value="P_typ_ATPase"/>
</dbReference>
<dbReference type="Pfam" id="PF00702">
    <property type="entry name" value="Hydrolase"/>
    <property type="match status" value="1"/>
</dbReference>
<dbReference type="GO" id="GO:0055070">
    <property type="term" value="P:copper ion homeostasis"/>
    <property type="evidence" value="ECO:0007669"/>
    <property type="project" value="TreeGrafter"/>
</dbReference>
<dbReference type="AlphaFoldDB" id="A0AAU7DGT9"/>
<reference evidence="17" key="1">
    <citation type="submission" date="2023-03" db="EMBL/GenBank/DDBJ databases">
        <title>Edaphobacter sp.</title>
        <authorList>
            <person name="Huber K.J."/>
            <person name="Papendorf J."/>
            <person name="Pilke C."/>
            <person name="Bunk B."/>
            <person name="Sproeer C."/>
            <person name="Pester M."/>
        </authorList>
    </citation>
    <scope>NUCLEOTIDE SEQUENCE</scope>
    <source>
        <strain evidence="17">DSM 110680</strain>
    </source>
</reference>
<evidence type="ECO:0000256" key="1">
    <source>
        <dbReference type="ARBA" id="ARBA00004651"/>
    </source>
</evidence>
<dbReference type="PRINTS" id="PR00943">
    <property type="entry name" value="CUATPASE"/>
</dbReference>
<dbReference type="InterPro" id="IPR027256">
    <property type="entry name" value="P-typ_ATPase_IB"/>
</dbReference>
<feature type="transmembrane region" description="Helical" evidence="15">
    <location>
        <begin position="719"/>
        <end position="738"/>
    </location>
</feature>
<keyword evidence="14 15" id="KW-0472">Membrane</keyword>
<feature type="transmembrane region" description="Helical" evidence="15">
    <location>
        <begin position="356"/>
        <end position="375"/>
    </location>
</feature>
<dbReference type="InterPro" id="IPR036163">
    <property type="entry name" value="HMA_dom_sf"/>
</dbReference>
<dbReference type="EMBL" id="CP121196">
    <property type="protein sequence ID" value="XBH16473.1"/>
    <property type="molecule type" value="Genomic_DNA"/>
</dbReference>
<dbReference type="RefSeq" id="WP_348261702.1">
    <property type="nucleotide sequence ID" value="NZ_CP121196.1"/>
</dbReference>
<proteinExistence type="inferred from homology"/>
<dbReference type="PROSITE" id="PS00154">
    <property type="entry name" value="ATPASE_E1_E2"/>
    <property type="match status" value="1"/>
</dbReference>
<dbReference type="GO" id="GO:0060003">
    <property type="term" value="P:copper ion export"/>
    <property type="evidence" value="ECO:0007669"/>
    <property type="project" value="UniProtKB-ARBA"/>
</dbReference>
<accession>A0AAU7DGT9</accession>
<dbReference type="InterPro" id="IPR023299">
    <property type="entry name" value="ATPase_P-typ_cyto_dom_N"/>
</dbReference>
<feature type="transmembrane region" description="Helical" evidence="15">
    <location>
        <begin position="387"/>
        <end position="411"/>
    </location>
</feature>
<dbReference type="PROSITE" id="PS50846">
    <property type="entry name" value="HMA_2"/>
    <property type="match status" value="1"/>
</dbReference>
<dbReference type="Gene3D" id="3.30.70.100">
    <property type="match status" value="1"/>
</dbReference>
<dbReference type="PROSITE" id="PS01229">
    <property type="entry name" value="COF_2"/>
    <property type="match status" value="1"/>
</dbReference>
<dbReference type="SFLD" id="SFLDF00027">
    <property type="entry name" value="p-type_atpase"/>
    <property type="match status" value="1"/>
</dbReference>
<dbReference type="SUPFAM" id="SSF55008">
    <property type="entry name" value="HMA, heavy metal-associated domain"/>
    <property type="match status" value="1"/>
</dbReference>
<keyword evidence="3" id="KW-0813">Transport</keyword>
<keyword evidence="9 15" id="KW-0067">ATP-binding</keyword>
<dbReference type="Gene3D" id="3.40.50.1000">
    <property type="entry name" value="HAD superfamily/HAD-like"/>
    <property type="match status" value="1"/>
</dbReference>
<evidence type="ECO:0000256" key="6">
    <source>
        <dbReference type="ARBA" id="ARBA00022692"/>
    </source>
</evidence>
<dbReference type="FunFam" id="2.70.150.10:FF:000020">
    <property type="entry name" value="Copper-exporting P-type ATPase A"/>
    <property type="match status" value="1"/>
</dbReference>
<dbReference type="InterPro" id="IPR018303">
    <property type="entry name" value="ATPase_P-typ_P_site"/>
</dbReference>
<keyword evidence="7 15" id="KW-0479">Metal-binding</keyword>
<feature type="transmembrane region" description="Helical" evidence="15">
    <location>
        <begin position="201"/>
        <end position="219"/>
    </location>
</feature>
<dbReference type="NCBIfam" id="TIGR01494">
    <property type="entry name" value="ATPase_P-type"/>
    <property type="match status" value="1"/>
</dbReference>
<evidence type="ECO:0000256" key="14">
    <source>
        <dbReference type="ARBA" id="ARBA00023136"/>
    </source>
</evidence>
<dbReference type="Pfam" id="PF00122">
    <property type="entry name" value="E1-E2_ATPase"/>
    <property type="match status" value="1"/>
</dbReference>
<dbReference type="InterPro" id="IPR008250">
    <property type="entry name" value="ATPase_P-typ_transduc_dom_A_sf"/>
</dbReference>
<evidence type="ECO:0000256" key="8">
    <source>
        <dbReference type="ARBA" id="ARBA00022741"/>
    </source>
</evidence>
<evidence type="ECO:0000256" key="5">
    <source>
        <dbReference type="ARBA" id="ARBA00022553"/>
    </source>
</evidence>
<evidence type="ECO:0000256" key="4">
    <source>
        <dbReference type="ARBA" id="ARBA00022475"/>
    </source>
</evidence>
<dbReference type="InterPro" id="IPR059000">
    <property type="entry name" value="ATPase_P-type_domA"/>
</dbReference>
<keyword evidence="11" id="KW-1278">Translocase</keyword>
<evidence type="ECO:0000256" key="10">
    <source>
        <dbReference type="ARBA" id="ARBA00022842"/>
    </source>
</evidence>
<dbReference type="SUPFAM" id="SSF81653">
    <property type="entry name" value="Calcium ATPase, transduction domain A"/>
    <property type="match status" value="1"/>
</dbReference>
<feature type="transmembrane region" description="Helical" evidence="15">
    <location>
        <begin position="96"/>
        <end position="118"/>
    </location>
</feature>
<keyword evidence="10" id="KW-0460">Magnesium</keyword>
<protein>
    <submittedName>
        <fullName evidence="17">Heavy metal translocating P-type ATPase</fullName>
    </submittedName>
</protein>
<dbReference type="InterPro" id="IPR006121">
    <property type="entry name" value="HMA_dom"/>
</dbReference>
<keyword evidence="5" id="KW-0597">Phosphoprotein</keyword>
<dbReference type="GO" id="GO:0005886">
    <property type="term" value="C:plasma membrane"/>
    <property type="evidence" value="ECO:0007669"/>
    <property type="project" value="UniProtKB-SubCell"/>
</dbReference>
<evidence type="ECO:0000256" key="11">
    <source>
        <dbReference type="ARBA" id="ARBA00022967"/>
    </source>
</evidence>
<feature type="domain" description="HMA" evidence="16">
    <location>
        <begin position="7"/>
        <end position="73"/>
    </location>
</feature>
<evidence type="ECO:0000313" key="17">
    <source>
        <dbReference type="EMBL" id="XBH16473.1"/>
    </source>
</evidence>
<dbReference type="PANTHER" id="PTHR43520:SF5">
    <property type="entry name" value="CATION-TRANSPORTING P-TYPE ATPASE-RELATED"/>
    <property type="match status" value="1"/>
</dbReference>
<evidence type="ECO:0000259" key="16">
    <source>
        <dbReference type="PROSITE" id="PS50846"/>
    </source>
</evidence>
<dbReference type="InterPro" id="IPR023214">
    <property type="entry name" value="HAD_sf"/>
</dbReference>
<sequence>MASSATESISLPVIGMTCASCQHHVESALQSTAGVVSAHVDLMANRASIVFDPSEASPQRLIESIRSSGYDAVLPHPGGSVAEKSESSYGKAEAKAAATLIAGGIAMLLAMPLGSEMGPVDHFLMGLMPWLYQLQPDYIRWGLMTVTWLLMVWAGRDIYIAAARGLQHGSTNMNTLVSLGTGVAFLYSAYATIFPAPDRQVYFDAVLLIIGFLLLGKALEARAKRRALAAVHALSRLRPATARRIAGGVETVVSLEDVRIGDKILVLPGERIPVDASIVEGQTSVDESMLTGEATPLARGIGDRVLAGSLNYDGAITCKAESLGEDTVLAQITRMVEQAQSSRAPTERLADRASSIFVPVVLVLACATFAVWMTVTHSVSMALASTVSVLVIACPCAMGLAVPAALTVAVGRAAQLGLLYKGGEALERLSNLNAIVLDKTGTLTIGRPVLQAVRPVKGYSEDDLLRMAAAAEERSNHPLAHAVVDAARARSIKWEPASEVVVIPGRGVAARVEDYNCLLGNEALFQESAIRFPDSIPPVRPGVTRLWMALDYQSIGCFDARDSLRPDASSAVAALRNSGLRVLMLTGDSAAASAPIANQAGIGEVEAGLDPAGKLARIRSLQQQRLRVAMVGDGINDAAALAQADAGISMGSGSDLAQEAGDVVLLRAQPAAIIAAIDLAKATVGVMRQNLMWAAAYNVIGIPLAAGALYPVFHVLINPWIAAAAMALSSVSVLANSLRLRSWQPHSLPDAPAS</sequence>
<dbReference type="PANTHER" id="PTHR43520">
    <property type="entry name" value="ATP7, ISOFORM B"/>
    <property type="match status" value="1"/>
</dbReference>
<keyword evidence="6 15" id="KW-0812">Transmembrane</keyword>
<comment type="subcellular location">
    <subcellularLocation>
        <location evidence="1">Cell membrane</location>
        <topology evidence="1">Multi-pass membrane protein</topology>
    </subcellularLocation>
</comment>
<organism evidence="17">
    <name type="scientific">Telmatobacter sp. DSM 110680</name>
    <dbReference type="NCBI Taxonomy" id="3036704"/>
    <lineage>
        <taxon>Bacteria</taxon>
        <taxon>Pseudomonadati</taxon>
        <taxon>Acidobacteriota</taxon>
        <taxon>Terriglobia</taxon>
        <taxon>Terriglobales</taxon>
        <taxon>Acidobacteriaceae</taxon>
        <taxon>Telmatobacter</taxon>
    </lineage>
</organism>
<dbReference type="SFLD" id="SFLDG00002">
    <property type="entry name" value="C1.7:_P-type_atpase_like"/>
    <property type="match status" value="1"/>
</dbReference>
<dbReference type="PROSITE" id="PS01047">
    <property type="entry name" value="HMA_1"/>
    <property type="match status" value="1"/>
</dbReference>
<gene>
    <name evidence="17" type="ORF">P8935_18100</name>
</gene>
<dbReference type="GO" id="GO:0016887">
    <property type="term" value="F:ATP hydrolysis activity"/>
    <property type="evidence" value="ECO:0007669"/>
    <property type="project" value="InterPro"/>
</dbReference>
<evidence type="ECO:0000256" key="2">
    <source>
        <dbReference type="ARBA" id="ARBA00006024"/>
    </source>
</evidence>
<keyword evidence="13" id="KW-0406">Ion transport</keyword>
<evidence type="ECO:0000256" key="13">
    <source>
        <dbReference type="ARBA" id="ARBA00023065"/>
    </source>
</evidence>
<evidence type="ECO:0000256" key="7">
    <source>
        <dbReference type="ARBA" id="ARBA00022723"/>
    </source>
</evidence>
<feature type="transmembrane region" description="Helical" evidence="15">
    <location>
        <begin position="138"/>
        <end position="155"/>
    </location>
</feature>
<dbReference type="GO" id="GO:0005507">
    <property type="term" value="F:copper ion binding"/>
    <property type="evidence" value="ECO:0007669"/>
    <property type="project" value="TreeGrafter"/>
</dbReference>
<keyword evidence="4 15" id="KW-1003">Cell membrane</keyword>
<evidence type="ECO:0000256" key="15">
    <source>
        <dbReference type="RuleBase" id="RU362081"/>
    </source>
</evidence>
<dbReference type="SUPFAM" id="SSF81665">
    <property type="entry name" value="Calcium ATPase, transmembrane domain M"/>
    <property type="match status" value="1"/>
</dbReference>
<dbReference type="Gene3D" id="2.70.150.10">
    <property type="entry name" value="Calcium-transporting ATPase, cytoplasmic transduction domain A"/>
    <property type="match status" value="1"/>
</dbReference>